<dbReference type="Proteomes" id="UP000184105">
    <property type="component" value="Unassembled WGS sequence"/>
</dbReference>
<accession>A0AAX2F6L9</accession>
<name>A0AAX2F6L9_9BACT</name>
<dbReference type="EMBL" id="FQWA01000032">
    <property type="protein sequence ID" value="SHG06708.1"/>
    <property type="molecule type" value="Genomic_DNA"/>
</dbReference>
<reference evidence="1 2" key="1">
    <citation type="submission" date="2016-11" db="EMBL/GenBank/DDBJ databases">
        <authorList>
            <person name="Varghese N."/>
            <person name="Submissions S."/>
        </authorList>
    </citation>
    <scope>NUCLEOTIDE SEQUENCE [LARGE SCALE GENOMIC DNA]</scope>
    <source>
        <strain evidence="1 2">DSM 22613</strain>
    </source>
</reference>
<sequence length="68" mass="8141">MNNWLSYSLAERKAMLQATAEKEHIPDYAVEKDWWVTMVLKALFRTECSEHLSCSGQRYRRARSRYDI</sequence>
<evidence type="ECO:0000313" key="1">
    <source>
        <dbReference type="EMBL" id="SHG06708.1"/>
    </source>
</evidence>
<gene>
    <name evidence="1" type="ORF">SAMN05444364_1327</name>
</gene>
<organism evidence="1 2">
    <name type="scientific">Prevotella scopos JCM 17725</name>
    <dbReference type="NCBI Taxonomy" id="1236518"/>
    <lineage>
        <taxon>Bacteria</taxon>
        <taxon>Pseudomonadati</taxon>
        <taxon>Bacteroidota</taxon>
        <taxon>Bacteroidia</taxon>
        <taxon>Bacteroidales</taxon>
        <taxon>Prevotellaceae</taxon>
        <taxon>Prevotella</taxon>
    </lineage>
</organism>
<comment type="caution">
    <text evidence="1">The sequence shown here is derived from an EMBL/GenBank/DDBJ whole genome shotgun (WGS) entry which is preliminary data.</text>
</comment>
<proteinExistence type="predicted"/>
<protein>
    <submittedName>
        <fullName evidence="1">Uncharacterized protein</fullName>
    </submittedName>
</protein>
<keyword evidence="2" id="KW-1185">Reference proteome</keyword>
<dbReference type="AlphaFoldDB" id="A0AAX2F6L9"/>
<evidence type="ECO:0000313" key="2">
    <source>
        <dbReference type="Proteomes" id="UP000184105"/>
    </source>
</evidence>